<organism evidence="1 2">
    <name type="scientific">Leptospira weilii serovar Topaz str. LT2116</name>
    <dbReference type="NCBI Taxonomy" id="1088540"/>
    <lineage>
        <taxon>Bacteria</taxon>
        <taxon>Pseudomonadati</taxon>
        <taxon>Spirochaetota</taxon>
        <taxon>Spirochaetia</taxon>
        <taxon>Leptospirales</taxon>
        <taxon>Leptospiraceae</taxon>
        <taxon>Leptospira</taxon>
    </lineage>
</organism>
<sequence length="110" mass="12962">MKLPKGQKKFKFFNQSEKRFRYISETGDFSTPVSIDSVADPIAEIVGLIPFIYKNKKKYKVYQTIEDDSFHHVHAIQEIISKTKYHDVIITQIKEAVKKSDYVQYEIEEN</sequence>
<dbReference type="EMBL" id="AHOR02000040">
    <property type="protein sequence ID" value="EMF81053.1"/>
    <property type="molecule type" value="Genomic_DNA"/>
</dbReference>
<evidence type="ECO:0000313" key="2">
    <source>
        <dbReference type="Proteomes" id="UP000011770"/>
    </source>
</evidence>
<gene>
    <name evidence="1" type="ORF">LEP1GSC188_3522</name>
</gene>
<reference evidence="1 2" key="1">
    <citation type="submission" date="2013-01" db="EMBL/GenBank/DDBJ databases">
        <authorList>
            <person name="Harkins D.M."/>
            <person name="Durkin A.S."/>
            <person name="Brinkac L.M."/>
            <person name="Haft D.H."/>
            <person name="Selengut J.D."/>
            <person name="Sanka R."/>
            <person name="DePew J."/>
            <person name="Purushe J."/>
            <person name="Tulsiani S.M."/>
            <person name="Graham G.C."/>
            <person name="Burns M.-A."/>
            <person name="Dohnt M.F."/>
            <person name="Smythe L.D."/>
            <person name="McKay D.B."/>
            <person name="Craig S.B."/>
            <person name="Vinetz J.M."/>
            <person name="Sutton G.G."/>
            <person name="Nierman W.C."/>
            <person name="Fouts D.E."/>
        </authorList>
    </citation>
    <scope>NUCLEOTIDE SEQUENCE [LARGE SCALE GENOMIC DNA]</scope>
    <source>
        <strain evidence="1 2">LT2116</strain>
    </source>
</reference>
<name>M3EJ34_9LEPT</name>
<protein>
    <submittedName>
        <fullName evidence="1">Uncharacterized protein</fullName>
    </submittedName>
</protein>
<proteinExistence type="predicted"/>
<evidence type="ECO:0000313" key="1">
    <source>
        <dbReference type="EMBL" id="EMF81053.1"/>
    </source>
</evidence>
<comment type="caution">
    <text evidence="1">The sequence shown here is derived from an EMBL/GenBank/DDBJ whole genome shotgun (WGS) entry which is preliminary data.</text>
</comment>
<accession>M3EJ34</accession>
<dbReference type="Proteomes" id="UP000011770">
    <property type="component" value="Unassembled WGS sequence"/>
</dbReference>
<dbReference type="AlphaFoldDB" id="M3EJ34"/>